<proteinExistence type="inferred from homology"/>
<keyword evidence="3 9" id="KW-0479">Metal-binding</keyword>
<feature type="active site" evidence="9">
    <location>
        <position position="39"/>
    </location>
</feature>
<feature type="binding site" evidence="9">
    <location>
        <position position="116"/>
    </location>
    <ligand>
        <name>Mg(2+)</name>
        <dbReference type="ChEBI" id="CHEBI:18420"/>
    </ligand>
</feature>
<dbReference type="HOGENOM" id="CLU_072551_3_0_10"/>
<dbReference type="InterPro" id="IPR004472">
    <property type="entry name" value="DTB_synth_BioD"/>
</dbReference>
<dbReference type="Pfam" id="PF13500">
    <property type="entry name" value="AAA_26"/>
    <property type="match status" value="1"/>
</dbReference>
<dbReference type="GO" id="GO:0005829">
    <property type="term" value="C:cytosol"/>
    <property type="evidence" value="ECO:0007669"/>
    <property type="project" value="TreeGrafter"/>
</dbReference>
<dbReference type="InterPro" id="IPR027417">
    <property type="entry name" value="P-loop_NTPase"/>
</dbReference>
<protein>
    <recommendedName>
        <fullName evidence="9">ATP-dependent dethiobiotin synthetase BioD</fullName>
        <ecNumber evidence="9">6.3.3.3</ecNumber>
    </recommendedName>
    <alternativeName>
        <fullName evidence="9">DTB synthetase</fullName>
        <shortName evidence="9">DTBS</shortName>
    </alternativeName>
    <alternativeName>
        <fullName evidence="9">Dethiobiotin synthase</fullName>
    </alternativeName>
</protein>
<dbReference type="AlphaFoldDB" id="B3QLR3"/>
<gene>
    <name evidence="9" type="primary">bioD</name>
    <name evidence="10" type="ordered locus">Cpar_2012</name>
</gene>
<dbReference type="GO" id="GO:0005524">
    <property type="term" value="F:ATP binding"/>
    <property type="evidence" value="ECO:0007669"/>
    <property type="project" value="UniProtKB-UniRule"/>
</dbReference>
<comment type="catalytic activity">
    <reaction evidence="9">
        <text>(7R,8S)-7,8-diammoniononanoate + CO2 + ATP = (4R,5S)-dethiobiotin + ADP + phosphate + 3 H(+)</text>
        <dbReference type="Rhea" id="RHEA:15805"/>
        <dbReference type="ChEBI" id="CHEBI:15378"/>
        <dbReference type="ChEBI" id="CHEBI:16526"/>
        <dbReference type="ChEBI" id="CHEBI:30616"/>
        <dbReference type="ChEBI" id="CHEBI:43474"/>
        <dbReference type="ChEBI" id="CHEBI:149469"/>
        <dbReference type="ChEBI" id="CHEBI:149473"/>
        <dbReference type="ChEBI" id="CHEBI:456216"/>
        <dbReference type="EC" id="6.3.3.3"/>
    </reaction>
</comment>
<comment type="catalytic activity">
    <reaction evidence="8">
        <text>(7R,8S)-8-amino-7-(carboxyamino)nonanoate + ATP = (4R,5S)-dethiobiotin + ADP + phosphate + H(+)</text>
        <dbReference type="Rhea" id="RHEA:63684"/>
        <dbReference type="ChEBI" id="CHEBI:15378"/>
        <dbReference type="ChEBI" id="CHEBI:30616"/>
        <dbReference type="ChEBI" id="CHEBI:43474"/>
        <dbReference type="ChEBI" id="CHEBI:149470"/>
        <dbReference type="ChEBI" id="CHEBI:149473"/>
        <dbReference type="ChEBI" id="CHEBI:456216"/>
    </reaction>
</comment>
<keyword evidence="1 9" id="KW-0963">Cytoplasm</keyword>
<dbReference type="eggNOG" id="COG0132">
    <property type="taxonomic scope" value="Bacteria"/>
</dbReference>
<dbReference type="Proteomes" id="UP000008811">
    <property type="component" value="Chromosome"/>
</dbReference>
<accession>B3QLR3</accession>
<dbReference type="UniPathway" id="UPA00078">
    <property type="reaction ID" value="UER00161"/>
</dbReference>
<comment type="caution">
    <text evidence="9">Lacks conserved residue(s) required for the propagation of feature annotation.</text>
</comment>
<keyword evidence="2 9" id="KW-0436">Ligase</keyword>
<dbReference type="EMBL" id="CP001099">
    <property type="protein sequence ID" value="ACF12399.1"/>
    <property type="molecule type" value="Genomic_DNA"/>
</dbReference>
<evidence type="ECO:0000256" key="2">
    <source>
        <dbReference type="ARBA" id="ARBA00022598"/>
    </source>
</evidence>
<feature type="binding site" evidence="9">
    <location>
        <begin position="176"/>
        <end position="177"/>
    </location>
    <ligand>
        <name>ATP</name>
        <dbReference type="ChEBI" id="CHEBI:30616"/>
    </ligand>
</feature>
<dbReference type="HAMAP" id="MF_00336">
    <property type="entry name" value="BioD"/>
    <property type="match status" value="1"/>
</dbReference>
<evidence type="ECO:0000313" key="10">
    <source>
        <dbReference type="EMBL" id="ACF12399.1"/>
    </source>
</evidence>
<dbReference type="CDD" id="cd03109">
    <property type="entry name" value="DTBS"/>
    <property type="match status" value="1"/>
</dbReference>
<dbReference type="GO" id="GO:0004141">
    <property type="term" value="F:dethiobiotin synthase activity"/>
    <property type="evidence" value="ECO:0007669"/>
    <property type="project" value="UniProtKB-UniRule"/>
</dbReference>
<dbReference type="PANTHER" id="PTHR43210:SF2">
    <property type="entry name" value="ATP-DEPENDENT DETHIOBIOTIN SYNTHETASE BIOD 2"/>
    <property type="match status" value="1"/>
</dbReference>
<feature type="binding site" evidence="9">
    <location>
        <position position="51"/>
    </location>
    <ligand>
        <name>ATP</name>
        <dbReference type="ChEBI" id="CHEBI:30616"/>
    </ligand>
</feature>
<dbReference type="PANTHER" id="PTHR43210">
    <property type="entry name" value="DETHIOBIOTIN SYNTHETASE"/>
    <property type="match status" value="1"/>
</dbReference>
<dbReference type="OrthoDB" id="9802097at2"/>
<dbReference type="Gene3D" id="3.40.50.300">
    <property type="entry name" value="P-loop containing nucleotide triphosphate hydrolases"/>
    <property type="match status" value="1"/>
</dbReference>
<feature type="binding site" evidence="9">
    <location>
        <position position="43"/>
    </location>
    <ligand>
        <name>substrate</name>
    </ligand>
</feature>
<keyword evidence="5 9" id="KW-0093">Biotin biosynthesis</keyword>
<comment type="subcellular location">
    <subcellularLocation>
        <location evidence="9">Cytoplasm</location>
    </subcellularLocation>
</comment>
<sequence length="231" mass="25154">MRGVVIAVGGIDTGIGKTAATGQLARYFAEKGLQVITQKIVQTGCEGISEDIVEHRRIMGSDLQEVDLDGSTCPYVFRFPASPHLAAALEGSEIDFMEIRRRTFRLQLRYDLVLLEGVGGLLVPLTPELLFADYVRDAGYGLVLVSSSRLGSINHTLLSLEACASRGIEVRGVVYNRFFEADELIASDTRKVIAAALKRYGFGNAPLVDLDAEGRLSDPEALVRIINPQND</sequence>
<evidence type="ECO:0000256" key="7">
    <source>
        <dbReference type="ARBA" id="ARBA00022842"/>
    </source>
</evidence>
<evidence type="ECO:0000256" key="5">
    <source>
        <dbReference type="ARBA" id="ARBA00022756"/>
    </source>
</evidence>
<keyword evidence="6 9" id="KW-0067">ATP-binding</keyword>
<evidence type="ECO:0000256" key="1">
    <source>
        <dbReference type="ARBA" id="ARBA00022490"/>
    </source>
</evidence>
<dbReference type="PIRSF" id="PIRSF006755">
    <property type="entry name" value="DTB_synth"/>
    <property type="match status" value="1"/>
</dbReference>
<dbReference type="KEGG" id="cpc:Cpar_2012"/>
<dbReference type="SUPFAM" id="SSF52540">
    <property type="entry name" value="P-loop containing nucleoside triphosphate hydrolases"/>
    <property type="match status" value="1"/>
</dbReference>
<evidence type="ECO:0000256" key="3">
    <source>
        <dbReference type="ARBA" id="ARBA00022723"/>
    </source>
</evidence>
<dbReference type="GO" id="GO:0000287">
    <property type="term" value="F:magnesium ion binding"/>
    <property type="evidence" value="ECO:0007669"/>
    <property type="project" value="UniProtKB-UniRule"/>
</dbReference>
<dbReference type="GO" id="GO:0009102">
    <property type="term" value="P:biotin biosynthetic process"/>
    <property type="evidence" value="ECO:0007669"/>
    <property type="project" value="UniProtKB-UniRule"/>
</dbReference>
<reference evidence="10" key="1">
    <citation type="submission" date="2008-06" db="EMBL/GenBank/DDBJ databases">
        <title>Complete sequence of Chlorobaculum parvum NCIB 8327.</title>
        <authorList>
            <consortium name="US DOE Joint Genome Institute"/>
            <person name="Lucas S."/>
            <person name="Copeland A."/>
            <person name="Lapidus A."/>
            <person name="Glavina del Rio T."/>
            <person name="Dalin E."/>
            <person name="Tice H."/>
            <person name="Bruce D."/>
            <person name="Goodwin L."/>
            <person name="Pitluck S."/>
            <person name="Schmutz J."/>
            <person name="Larimer F."/>
            <person name="Land M."/>
            <person name="Hauser L."/>
            <person name="Kyrpides N."/>
            <person name="Mikhailova N."/>
            <person name="Zhao F."/>
            <person name="Li T."/>
            <person name="Liu Z."/>
            <person name="Overmann J."/>
            <person name="Bryant D.A."/>
            <person name="Richardson P."/>
        </authorList>
    </citation>
    <scope>NUCLEOTIDE SEQUENCE [LARGE SCALE GENOMIC DNA]</scope>
    <source>
        <strain evidence="10">NCIB 8327</strain>
    </source>
</reference>
<feature type="binding site" evidence="9">
    <location>
        <position position="18"/>
    </location>
    <ligand>
        <name>Mg(2+)</name>
        <dbReference type="ChEBI" id="CHEBI:18420"/>
    </ligand>
</feature>
<comment type="function">
    <text evidence="9">Catalyzes a mechanistically unusual reaction, the ATP-dependent insertion of CO2 between the N7 and N8 nitrogen atoms of 7,8-diaminopelargonic acid (DAPA, also called 7,8-diammoniononanoate) to form a ureido ring.</text>
</comment>
<evidence type="ECO:0000256" key="6">
    <source>
        <dbReference type="ARBA" id="ARBA00022840"/>
    </source>
</evidence>
<evidence type="ECO:0000256" key="8">
    <source>
        <dbReference type="ARBA" id="ARBA00047386"/>
    </source>
</evidence>
<dbReference type="RefSeq" id="WP_012503232.1">
    <property type="nucleotide sequence ID" value="NC_011027.1"/>
</dbReference>
<feature type="binding site" evidence="9">
    <location>
        <position position="51"/>
    </location>
    <ligand>
        <name>Mg(2+)</name>
        <dbReference type="ChEBI" id="CHEBI:18420"/>
    </ligand>
</feature>
<keyword evidence="4 9" id="KW-0547">Nucleotide-binding</keyword>
<name>B3QLR3_CHLP8</name>
<evidence type="ECO:0000313" key="11">
    <source>
        <dbReference type="Proteomes" id="UP000008811"/>
    </source>
</evidence>
<dbReference type="EC" id="6.3.3.3" evidence="9"/>
<comment type="cofactor">
    <cofactor evidence="9">
        <name>Mg(2+)</name>
        <dbReference type="ChEBI" id="CHEBI:18420"/>
    </cofactor>
</comment>
<dbReference type="NCBIfam" id="TIGR00347">
    <property type="entry name" value="bioD"/>
    <property type="match status" value="1"/>
</dbReference>
<dbReference type="STRING" id="517417.Cpar_2012"/>
<comment type="subunit">
    <text evidence="9">Homodimer.</text>
</comment>
<feature type="binding site" evidence="9">
    <location>
        <position position="220"/>
    </location>
    <ligand>
        <name>ATP</name>
        <dbReference type="ChEBI" id="CHEBI:30616"/>
    </ligand>
</feature>
<comment type="similarity">
    <text evidence="9">Belongs to the dethiobiotin synthetase family.</text>
</comment>
<comment type="pathway">
    <text evidence="9">Cofactor biosynthesis; biotin biosynthesis; biotin from 7,8-diaminononanoate: step 1/2.</text>
</comment>
<keyword evidence="11" id="KW-1185">Reference proteome</keyword>
<organism evidence="10 11">
    <name type="scientific">Chlorobaculum parvum (strain DSM 263 / NCIMB 8327)</name>
    <name type="common">Chlorobium vibrioforme subsp. thiosulfatophilum</name>
    <dbReference type="NCBI Taxonomy" id="517417"/>
    <lineage>
        <taxon>Bacteria</taxon>
        <taxon>Pseudomonadati</taxon>
        <taxon>Chlorobiota</taxon>
        <taxon>Chlorobiia</taxon>
        <taxon>Chlorobiales</taxon>
        <taxon>Chlorobiaceae</taxon>
        <taxon>Chlorobaculum</taxon>
    </lineage>
</organism>
<evidence type="ECO:0000256" key="4">
    <source>
        <dbReference type="ARBA" id="ARBA00022741"/>
    </source>
</evidence>
<keyword evidence="7 9" id="KW-0460">Magnesium</keyword>
<evidence type="ECO:0000256" key="9">
    <source>
        <dbReference type="HAMAP-Rule" id="MF_00336"/>
    </source>
</evidence>
<feature type="binding site" evidence="9">
    <location>
        <begin position="116"/>
        <end position="119"/>
    </location>
    <ligand>
        <name>ATP</name>
        <dbReference type="ChEBI" id="CHEBI:30616"/>
    </ligand>
</feature>